<organism evidence="3 4">
    <name type="scientific">Tessaracoccus flavescens</name>
    <dbReference type="NCBI Taxonomy" id="399497"/>
    <lineage>
        <taxon>Bacteria</taxon>
        <taxon>Bacillati</taxon>
        <taxon>Actinomycetota</taxon>
        <taxon>Actinomycetes</taxon>
        <taxon>Propionibacteriales</taxon>
        <taxon>Propionibacteriaceae</taxon>
        <taxon>Tessaracoccus</taxon>
    </lineage>
</organism>
<feature type="non-terminal residue" evidence="3">
    <location>
        <position position="58"/>
    </location>
</feature>
<gene>
    <name evidence="3" type="ORF">K8V15_10235</name>
</gene>
<keyword evidence="3" id="KW-0808">Transferase</keyword>
<dbReference type="InterPro" id="IPR000719">
    <property type="entry name" value="Prot_kinase_dom"/>
</dbReference>
<keyword evidence="1" id="KW-0547">Nucleotide-binding</keyword>
<evidence type="ECO:0000313" key="3">
    <source>
        <dbReference type="EMBL" id="HJE52329.1"/>
    </source>
</evidence>
<comment type="caution">
    <text evidence="3">The sequence shown here is derived from an EMBL/GenBank/DDBJ whole genome shotgun (WGS) entry which is preliminary data.</text>
</comment>
<dbReference type="PROSITE" id="PS50011">
    <property type="entry name" value="PROTEIN_KINASE_DOM"/>
    <property type="match status" value="1"/>
</dbReference>
<dbReference type="Proteomes" id="UP000712713">
    <property type="component" value="Unassembled WGS sequence"/>
</dbReference>
<dbReference type="GO" id="GO:0005524">
    <property type="term" value="F:ATP binding"/>
    <property type="evidence" value="ECO:0007669"/>
    <property type="project" value="UniProtKB-UniRule"/>
</dbReference>
<evidence type="ECO:0000313" key="4">
    <source>
        <dbReference type="Proteomes" id="UP000712713"/>
    </source>
</evidence>
<dbReference type="AlphaFoldDB" id="A0A921ER99"/>
<protein>
    <submittedName>
        <fullName evidence="3">Serine/threonine protein kinase</fullName>
    </submittedName>
</protein>
<dbReference type="GO" id="GO:0004674">
    <property type="term" value="F:protein serine/threonine kinase activity"/>
    <property type="evidence" value="ECO:0007669"/>
    <property type="project" value="UniProtKB-KW"/>
</dbReference>
<feature type="domain" description="Protein kinase" evidence="2">
    <location>
        <begin position="18"/>
        <end position="58"/>
    </location>
</feature>
<proteinExistence type="predicted"/>
<evidence type="ECO:0000259" key="2">
    <source>
        <dbReference type="PROSITE" id="PS50011"/>
    </source>
</evidence>
<dbReference type="EMBL" id="DYZF01000258">
    <property type="protein sequence ID" value="HJE52329.1"/>
    <property type="molecule type" value="Genomic_DNA"/>
</dbReference>
<reference evidence="3" key="1">
    <citation type="journal article" date="2021" name="PeerJ">
        <title>Extensive microbial diversity within the chicken gut microbiome revealed by metagenomics and culture.</title>
        <authorList>
            <person name="Gilroy R."/>
            <person name="Ravi A."/>
            <person name="Getino M."/>
            <person name="Pursley I."/>
            <person name="Horton D.L."/>
            <person name="Alikhan N.F."/>
            <person name="Baker D."/>
            <person name="Gharbi K."/>
            <person name="Hall N."/>
            <person name="Watson M."/>
            <person name="Adriaenssens E.M."/>
            <person name="Foster-Nyarko E."/>
            <person name="Jarju S."/>
            <person name="Secka A."/>
            <person name="Antonio M."/>
            <person name="Oren A."/>
            <person name="Chaudhuri R.R."/>
            <person name="La Ragione R."/>
            <person name="Hildebrand F."/>
            <person name="Pallen M.J."/>
        </authorList>
    </citation>
    <scope>NUCLEOTIDE SEQUENCE</scope>
    <source>
        <strain evidence="3">ChiGjej3B3-7470</strain>
    </source>
</reference>
<accession>A0A921ER99</accession>
<name>A0A921ER99_9ACTN</name>
<dbReference type="InterPro" id="IPR017441">
    <property type="entry name" value="Protein_kinase_ATP_BS"/>
</dbReference>
<dbReference type="SUPFAM" id="SSF56112">
    <property type="entry name" value="Protein kinase-like (PK-like)"/>
    <property type="match status" value="1"/>
</dbReference>
<keyword evidence="3" id="KW-0418">Kinase</keyword>
<dbReference type="InterPro" id="IPR011009">
    <property type="entry name" value="Kinase-like_dom_sf"/>
</dbReference>
<reference evidence="3" key="2">
    <citation type="submission" date="2021-09" db="EMBL/GenBank/DDBJ databases">
        <authorList>
            <person name="Gilroy R."/>
        </authorList>
    </citation>
    <scope>NUCLEOTIDE SEQUENCE</scope>
    <source>
        <strain evidence="3">ChiGjej3B3-7470</strain>
    </source>
</reference>
<dbReference type="Gene3D" id="3.30.200.20">
    <property type="entry name" value="Phosphorylase Kinase, domain 1"/>
    <property type="match status" value="1"/>
</dbReference>
<keyword evidence="1" id="KW-0067">ATP-binding</keyword>
<evidence type="ECO:0000256" key="1">
    <source>
        <dbReference type="PROSITE-ProRule" id="PRU10141"/>
    </source>
</evidence>
<sequence>MTQPTGPLAPGSLMGGRYRLEERLGRGGMATVYRAVDEVLGREVAVKVLELARDDAEV</sequence>
<dbReference type="PROSITE" id="PS00107">
    <property type="entry name" value="PROTEIN_KINASE_ATP"/>
    <property type="match status" value="1"/>
</dbReference>
<keyword evidence="3" id="KW-0723">Serine/threonine-protein kinase</keyword>
<feature type="binding site" evidence="1">
    <location>
        <position position="47"/>
    </location>
    <ligand>
        <name>ATP</name>
        <dbReference type="ChEBI" id="CHEBI:30616"/>
    </ligand>
</feature>